<dbReference type="RefSeq" id="WP_087397933.1">
    <property type="nucleotide sequence ID" value="NZ_JADNBX010000001.1"/>
</dbReference>
<accession>A0A4Q5HL98</accession>
<dbReference type="EMBL" id="VVYY01000027">
    <property type="protein sequence ID" value="KAA5393124.1"/>
    <property type="molecule type" value="Genomic_DNA"/>
</dbReference>
<evidence type="ECO:0000313" key="2">
    <source>
        <dbReference type="EMBL" id="KAA5401884.1"/>
    </source>
</evidence>
<organism evidence="2 3">
    <name type="scientific">Phocaeicola dorei</name>
    <dbReference type="NCBI Taxonomy" id="357276"/>
    <lineage>
        <taxon>Bacteria</taxon>
        <taxon>Pseudomonadati</taxon>
        <taxon>Bacteroidota</taxon>
        <taxon>Bacteroidia</taxon>
        <taxon>Bacteroidales</taxon>
        <taxon>Bacteroidaceae</taxon>
        <taxon>Phocaeicola</taxon>
    </lineage>
</organism>
<evidence type="ECO:0000313" key="3">
    <source>
        <dbReference type="Proteomes" id="UP000441162"/>
    </source>
</evidence>
<gene>
    <name evidence="2" type="ORF">F2Y51_20655</name>
    <name evidence="1" type="ORF">F2Y58_20930</name>
</gene>
<reference evidence="3 4" key="1">
    <citation type="journal article" date="2019" name="Nat. Med.">
        <title>A library of human gut bacterial isolates paired with longitudinal multiomics data enables mechanistic microbiome research.</title>
        <authorList>
            <person name="Poyet M."/>
            <person name="Groussin M."/>
            <person name="Gibbons S.M."/>
            <person name="Avila-Pacheco J."/>
            <person name="Jiang X."/>
            <person name="Kearney S.M."/>
            <person name="Perrotta A.R."/>
            <person name="Berdy B."/>
            <person name="Zhao S."/>
            <person name="Lieberman T.D."/>
            <person name="Swanson P.K."/>
            <person name="Smith M."/>
            <person name="Roesemann S."/>
            <person name="Alexander J.E."/>
            <person name="Rich S.A."/>
            <person name="Livny J."/>
            <person name="Vlamakis H."/>
            <person name="Clish C."/>
            <person name="Bullock K."/>
            <person name="Deik A."/>
            <person name="Scott J."/>
            <person name="Pierce K.A."/>
            <person name="Xavier R.J."/>
            <person name="Alm E.J."/>
        </authorList>
    </citation>
    <scope>NUCLEOTIDE SEQUENCE [LARGE SCALE GENOMIC DNA]</scope>
    <source>
        <strain evidence="1 4">BIOML-A1</strain>
        <strain evidence="2 3">BIOML-A4</strain>
    </source>
</reference>
<evidence type="ECO:0000313" key="1">
    <source>
        <dbReference type="EMBL" id="KAA5393124.1"/>
    </source>
</evidence>
<dbReference type="Proteomes" id="UP000481616">
    <property type="component" value="Unassembled WGS sequence"/>
</dbReference>
<dbReference type="EMBL" id="VVZA01000028">
    <property type="protein sequence ID" value="KAA5401884.1"/>
    <property type="molecule type" value="Genomic_DNA"/>
</dbReference>
<evidence type="ECO:0008006" key="5">
    <source>
        <dbReference type="Google" id="ProtNLM"/>
    </source>
</evidence>
<name>A0A4Q5HL98_9BACT</name>
<dbReference type="AlphaFoldDB" id="A0A4Q5HL98"/>
<dbReference type="Proteomes" id="UP000441162">
    <property type="component" value="Unassembled WGS sequence"/>
</dbReference>
<evidence type="ECO:0000313" key="4">
    <source>
        <dbReference type="Proteomes" id="UP000481616"/>
    </source>
</evidence>
<protein>
    <recommendedName>
        <fullName evidence="5">YubB ferredoxin-like domain-containing protein</fullName>
    </recommendedName>
</protein>
<comment type="caution">
    <text evidence="2">The sequence shown here is derived from an EMBL/GenBank/DDBJ whole genome shotgun (WGS) entry which is preliminary data.</text>
</comment>
<proteinExistence type="predicted"/>
<sequence length="193" mass="22571">MPNWCSSAYVIEGDAKEIKSLYELMKRLEDMEKPSVKNGFGTTWLGCLVDALGKDWNDVYCRGEWSSLEVDGEVIRLYTETAWSPCNEVFDLVREKYPSLYYYFQAEEPGMGIYETNDSSGVYFPDRYFFDACTPEEEYISEYFENQEDAFKWIEKETGKPIRSAKDVEALDAEWSEKCEDAFCYLHEFEVIS</sequence>